<dbReference type="EMBL" id="CAJPDS010000029">
    <property type="protein sequence ID" value="CAF9921889.1"/>
    <property type="molecule type" value="Genomic_DNA"/>
</dbReference>
<protein>
    <submittedName>
        <fullName evidence="11">Nuclear mRNA export, poly(A)+RNA binding protein</fullName>
    </submittedName>
</protein>
<gene>
    <name evidence="11" type="primary">MEX67</name>
    <name evidence="11" type="ORF">HETSPECPRED_004664</name>
</gene>
<dbReference type="PROSITE" id="PS50177">
    <property type="entry name" value="NTF2_DOMAIN"/>
    <property type="match status" value="1"/>
</dbReference>
<dbReference type="PANTHER" id="PTHR10662">
    <property type="entry name" value="NUCLEAR RNA EXPORT FACTOR"/>
    <property type="match status" value="1"/>
</dbReference>
<dbReference type="InterPro" id="IPR002075">
    <property type="entry name" value="NTF2_dom"/>
</dbReference>
<evidence type="ECO:0000259" key="9">
    <source>
        <dbReference type="PROSITE" id="PS50177"/>
    </source>
</evidence>
<keyword evidence="4" id="KW-0433">Leucine-rich repeat</keyword>
<dbReference type="FunFam" id="3.10.450.50:FF:000013">
    <property type="entry name" value="mRNA export factor mex67"/>
    <property type="match status" value="1"/>
</dbReference>
<feature type="domain" description="TAP-C" evidence="10">
    <location>
        <begin position="629"/>
        <end position="682"/>
    </location>
</feature>
<dbReference type="Pfam" id="PF24048">
    <property type="entry name" value="LRR_NXF1-5"/>
    <property type="match status" value="1"/>
</dbReference>
<accession>A0A8H3FC81</accession>
<dbReference type="Pfam" id="PF03943">
    <property type="entry name" value="TAP_C"/>
    <property type="match status" value="1"/>
</dbReference>
<keyword evidence="5" id="KW-0677">Repeat</keyword>
<dbReference type="Gene3D" id="3.80.10.10">
    <property type="entry name" value="Ribonuclease Inhibitor"/>
    <property type="match status" value="1"/>
</dbReference>
<dbReference type="PANTHER" id="PTHR10662:SF22">
    <property type="entry name" value="NUCLEAR RNA EXPORT FACTOR 1"/>
    <property type="match status" value="1"/>
</dbReference>
<dbReference type="Gene3D" id="1.10.8.10">
    <property type="entry name" value="DNA helicase RuvA subunit, C-terminal domain"/>
    <property type="match status" value="1"/>
</dbReference>
<dbReference type="InterPro" id="IPR005637">
    <property type="entry name" value="TAP_C_dom"/>
</dbReference>
<dbReference type="InterPro" id="IPR057125">
    <property type="entry name" value="NXF1/2/3/5-like_LRR"/>
</dbReference>
<dbReference type="PROSITE" id="PS51450">
    <property type="entry name" value="LRR"/>
    <property type="match status" value="1"/>
</dbReference>
<comment type="similarity">
    <text evidence="2">Belongs to the NXF family.</text>
</comment>
<dbReference type="GO" id="GO:0003723">
    <property type="term" value="F:RNA binding"/>
    <property type="evidence" value="ECO:0007669"/>
    <property type="project" value="TreeGrafter"/>
</dbReference>
<evidence type="ECO:0000313" key="12">
    <source>
        <dbReference type="Proteomes" id="UP000664521"/>
    </source>
</evidence>
<dbReference type="InterPro" id="IPR018222">
    <property type="entry name" value="Nuclear_transport_factor_2_euk"/>
</dbReference>
<dbReference type="GO" id="GO:0016973">
    <property type="term" value="P:poly(A)+ mRNA export from nucleus"/>
    <property type="evidence" value="ECO:0007669"/>
    <property type="project" value="TreeGrafter"/>
</dbReference>
<dbReference type="SUPFAM" id="SSF46934">
    <property type="entry name" value="UBA-like"/>
    <property type="match status" value="1"/>
</dbReference>
<comment type="subcellular location">
    <subcellularLocation>
        <location evidence="1">Nucleus</location>
    </subcellularLocation>
</comment>
<evidence type="ECO:0000256" key="4">
    <source>
        <dbReference type="ARBA" id="ARBA00022614"/>
    </source>
</evidence>
<evidence type="ECO:0000313" key="11">
    <source>
        <dbReference type="EMBL" id="CAF9921889.1"/>
    </source>
</evidence>
<evidence type="ECO:0000256" key="6">
    <source>
        <dbReference type="ARBA" id="ARBA00022816"/>
    </source>
</evidence>
<dbReference type="SMART" id="SM00804">
    <property type="entry name" value="TAP_C"/>
    <property type="match status" value="1"/>
</dbReference>
<evidence type="ECO:0000256" key="1">
    <source>
        <dbReference type="ARBA" id="ARBA00004123"/>
    </source>
</evidence>
<dbReference type="InterPro" id="IPR032710">
    <property type="entry name" value="NTF2-like_dom_sf"/>
</dbReference>
<dbReference type="InterPro" id="IPR030217">
    <property type="entry name" value="NXF_fam"/>
</dbReference>
<dbReference type="SUPFAM" id="SSF54427">
    <property type="entry name" value="NTF2-like"/>
    <property type="match status" value="1"/>
</dbReference>
<keyword evidence="7" id="KW-0539">Nucleus</keyword>
<name>A0A8H3FC81_9LECA</name>
<dbReference type="InterPro" id="IPR032675">
    <property type="entry name" value="LRR_dom_sf"/>
</dbReference>
<dbReference type="Pfam" id="PF18444">
    <property type="entry name" value="RRM_9"/>
    <property type="match status" value="1"/>
</dbReference>
<dbReference type="Proteomes" id="UP000664521">
    <property type="component" value="Unassembled WGS sequence"/>
</dbReference>
<dbReference type="Pfam" id="PF22602">
    <property type="entry name" value="NXF_NTF2"/>
    <property type="match status" value="1"/>
</dbReference>
<evidence type="ECO:0000256" key="8">
    <source>
        <dbReference type="SAM" id="MobiDB-lite"/>
    </source>
</evidence>
<reference evidence="11" key="1">
    <citation type="submission" date="2021-03" db="EMBL/GenBank/DDBJ databases">
        <authorList>
            <person name="Tagirdzhanova G."/>
        </authorList>
    </citation>
    <scope>NUCLEOTIDE SEQUENCE</scope>
</reference>
<dbReference type="Gene3D" id="3.10.450.50">
    <property type="match status" value="1"/>
</dbReference>
<dbReference type="AlphaFoldDB" id="A0A8H3FC81"/>
<feature type="compositionally biased region" description="Basic residues" evidence="8">
    <location>
        <begin position="50"/>
        <end position="59"/>
    </location>
</feature>
<feature type="region of interest" description="Disordered" evidence="8">
    <location>
        <begin position="94"/>
        <end position="117"/>
    </location>
</feature>
<comment type="caution">
    <text evidence="11">The sequence shown here is derived from an EMBL/GenBank/DDBJ whole genome shotgun (WGS) entry which is preliminary data.</text>
</comment>
<proteinExistence type="inferred from homology"/>
<feature type="domain" description="NTF2" evidence="9">
    <location>
        <begin position="409"/>
        <end position="576"/>
    </location>
</feature>
<dbReference type="PROSITE" id="PS51281">
    <property type="entry name" value="TAP_C"/>
    <property type="match status" value="1"/>
</dbReference>
<sequence>MASRSHATSGPRAGRNNISHRGGIRKRGQHTGYVDRDGDLDMDSNGAGRGRGRGGRRHNTPTPQTNGHGNPFKDTRRNKFDLSAVQRGVFRAMGGAESGPRGRGGSSRLGKAVTGRNNYPTRGLDQIVIRGLQQSKAAANADGGLDALVSWLERKATVPGGEAVRVKKSRPEGNDVIISVRSEDIASVIRLNNYQFAGANLSIDLYQQGKPFAKDRTVSAEAAEVKALLLSALSRRYDQHMKLLDLSKLGEDPELVESGLLDTNSRISKLFPALMGVCDEQFDNQLKKTEAVVSISLANNNLFNLEHVFKLAKAFPNIKNLDLSNNQFKNIHALEKWRFEFPQLEHLVVSGNPIENGDPSFMSSLMDRYPKLRKLETTPGLPTKDVQVRRNPRINMSVAPPDFRDDADISKNFIIQFFPAFDTNRQLLLNEYYDNDTLFSMTANTQSPREQTTTTPHASLDQYIKSSRNLLKINHTRARMNRLAKGREKIRALWNTLPATRHPDLTSEPEKWCIECHSNVAVPDKIISAGVGGLIITAHGEFMQEDGMKRSFDRTIVLGPGAGSGGIRVVSDMMTVRAYGGYEAWVPNSTTQMPPFNVSSQQIRSSPAPIPALPDGFGRSVEGKTEEQLTKETMAMELTGRTHMTIEYSGLCLAESGWNLENAYRAFEGAKGNLPQEAFLPF</sequence>
<evidence type="ECO:0000256" key="7">
    <source>
        <dbReference type="ARBA" id="ARBA00023242"/>
    </source>
</evidence>
<dbReference type="GO" id="GO:0005634">
    <property type="term" value="C:nucleus"/>
    <property type="evidence" value="ECO:0007669"/>
    <property type="project" value="UniProtKB-SubCell"/>
</dbReference>
<dbReference type="InterPro" id="IPR001611">
    <property type="entry name" value="Leu-rich_rpt"/>
</dbReference>
<feature type="region of interest" description="Disordered" evidence="8">
    <location>
        <begin position="1"/>
        <end position="77"/>
    </location>
</feature>
<dbReference type="SUPFAM" id="SSF52058">
    <property type="entry name" value="L domain-like"/>
    <property type="match status" value="1"/>
</dbReference>
<dbReference type="CDD" id="cd14342">
    <property type="entry name" value="UBA_TAP-C"/>
    <property type="match status" value="1"/>
</dbReference>
<dbReference type="InterPro" id="IPR040736">
    <property type="entry name" value="Mex67_RRM"/>
</dbReference>
<dbReference type="InterPro" id="IPR009060">
    <property type="entry name" value="UBA-like_sf"/>
</dbReference>
<evidence type="ECO:0000256" key="3">
    <source>
        <dbReference type="ARBA" id="ARBA00022448"/>
    </source>
</evidence>
<keyword evidence="3" id="KW-0813">Transport</keyword>
<evidence type="ECO:0000256" key="2">
    <source>
        <dbReference type="ARBA" id="ARBA00009285"/>
    </source>
</evidence>
<organism evidence="11 12">
    <name type="scientific">Heterodermia speciosa</name>
    <dbReference type="NCBI Taxonomy" id="116794"/>
    <lineage>
        <taxon>Eukaryota</taxon>
        <taxon>Fungi</taxon>
        <taxon>Dikarya</taxon>
        <taxon>Ascomycota</taxon>
        <taxon>Pezizomycotina</taxon>
        <taxon>Lecanoromycetes</taxon>
        <taxon>OSLEUM clade</taxon>
        <taxon>Lecanoromycetidae</taxon>
        <taxon>Caliciales</taxon>
        <taxon>Physciaceae</taxon>
        <taxon>Heterodermia</taxon>
    </lineage>
</organism>
<keyword evidence="6" id="KW-0509">mRNA transport</keyword>
<evidence type="ECO:0000256" key="5">
    <source>
        <dbReference type="ARBA" id="ARBA00022737"/>
    </source>
</evidence>
<evidence type="ECO:0000259" key="10">
    <source>
        <dbReference type="PROSITE" id="PS51281"/>
    </source>
</evidence>
<dbReference type="OrthoDB" id="25872at2759"/>
<keyword evidence="12" id="KW-1185">Reference proteome</keyword>